<name>A0A5N6RNI3_9ROSI</name>
<evidence type="ECO:0000256" key="14">
    <source>
        <dbReference type="SAM" id="MobiDB-lite"/>
    </source>
</evidence>
<gene>
    <name evidence="15" type="ORF">FH972_018863</name>
</gene>
<evidence type="ECO:0000256" key="9">
    <source>
        <dbReference type="ARBA" id="ARBA00023136"/>
    </source>
</evidence>
<keyword evidence="12" id="KW-0119">Carbohydrate metabolism</keyword>
<evidence type="ECO:0000256" key="8">
    <source>
        <dbReference type="ARBA" id="ARBA00022989"/>
    </source>
</evidence>
<dbReference type="PANTHER" id="PTHR31741">
    <property type="entry name" value="OS02G0726500 PROTEIN-RELATED"/>
    <property type="match status" value="1"/>
</dbReference>
<keyword evidence="9" id="KW-0472">Membrane</keyword>
<dbReference type="GO" id="GO:0016757">
    <property type="term" value="F:glycosyltransferase activity"/>
    <property type="evidence" value="ECO:0007669"/>
    <property type="project" value="UniProtKB-KW"/>
</dbReference>
<dbReference type="Proteomes" id="UP000327013">
    <property type="component" value="Chromosome 8"/>
</dbReference>
<evidence type="ECO:0000256" key="1">
    <source>
        <dbReference type="ARBA" id="ARBA00004606"/>
    </source>
</evidence>
<dbReference type="AlphaFoldDB" id="A0A5N6RNI3"/>
<feature type="region of interest" description="Disordered" evidence="14">
    <location>
        <begin position="1"/>
        <end position="30"/>
    </location>
</feature>
<keyword evidence="10" id="KW-0325">Glycoprotein</keyword>
<evidence type="ECO:0000313" key="16">
    <source>
        <dbReference type="Proteomes" id="UP000327013"/>
    </source>
</evidence>
<dbReference type="CDD" id="cd11299">
    <property type="entry name" value="O-FucT_plant"/>
    <property type="match status" value="1"/>
</dbReference>
<evidence type="ECO:0000256" key="7">
    <source>
        <dbReference type="ARBA" id="ARBA00022968"/>
    </source>
</evidence>
<dbReference type="GO" id="GO:0006004">
    <property type="term" value="P:fucose metabolic process"/>
    <property type="evidence" value="ECO:0007669"/>
    <property type="project" value="UniProtKB-KW"/>
</dbReference>
<sequence>MPTSQDSSSCPLISPPSPFSSSSSSLSSAAHSPLTSASLSLMVSDNEDEPRLSDSVMVPLPAHGVVGHVSEEEREFWQQPDGLGFRPCLDFSIGYRKASAQISKEKRRFLVVVASGGLNQQRNEIVDAVVIARILEAALVVPVLQVNLIWGDESEFSDIFDVKHFKRILQADVKVVSSLPSTHLMSRQSTETKIPHDVSPLWIRSRFFNQLNEDGVLVLKGLDSKLSKNLPPDLQKLRCKVAFHALRYAAPIRELGNRLARRMWIEGPYIALHLRLEKDVWVRTGCPTGLGTEYDDIITKLRESHPEYLTGRLNMTSSQRRLAGLCPLNALEMARLLKALGAPGSARVYSAGGEPFGGSRALQPLVAEFPNLVTKEMLARDGELSQYINKSSVLAAIDYIVSLSSDVFVPSHGGNMGRTMQGHRAYVGHRKYIKPNKRAVLPFFEDTSISDTKFRTIMRKLHSKSQGQPEMRTNRRDRDVIAYPVPECMCKHPTGIF</sequence>
<evidence type="ECO:0000256" key="12">
    <source>
        <dbReference type="ARBA" id="ARBA00023277"/>
    </source>
</evidence>
<evidence type="ECO:0000256" key="5">
    <source>
        <dbReference type="ARBA" id="ARBA00022679"/>
    </source>
</evidence>
<dbReference type="PIRSF" id="PIRSF009360">
    <property type="entry name" value="UCP009360"/>
    <property type="match status" value="1"/>
</dbReference>
<evidence type="ECO:0000256" key="3">
    <source>
        <dbReference type="ARBA" id="ARBA00007737"/>
    </source>
</evidence>
<feature type="compositionally biased region" description="Low complexity" evidence="14">
    <location>
        <begin position="19"/>
        <end position="30"/>
    </location>
</feature>
<evidence type="ECO:0000256" key="2">
    <source>
        <dbReference type="ARBA" id="ARBA00004881"/>
    </source>
</evidence>
<dbReference type="OrthoDB" id="2016498at2759"/>
<keyword evidence="4" id="KW-0328">Glycosyltransferase</keyword>
<proteinExistence type="inferred from homology"/>
<dbReference type="PANTHER" id="PTHR31741:SF63">
    <property type="entry name" value="O-FUCOSYLTRANSFERASE 37"/>
    <property type="match status" value="1"/>
</dbReference>
<comment type="pathway">
    <text evidence="2">Glycan metabolism.</text>
</comment>
<comment type="subcellular location">
    <subcellularLocation>
        <location evidence="1">Membrane</location>
        <topology evidence="1">Single-pass type II membrane protein</topology>
    </subcellularLocation>
</comment>
<dbReference type="InterPro" id="IPR019378">
    <property type="entry name" value="GDP-Fuc_O-FucTrfase"/>
</dbReference>
<comment type="similarity">
    <text evidence="3">Belongs to the glycosyltransferase GT106 family.</text>
</comment>
<reference evidence="15 16" key="1">
    <citation type="submission" date="2019-06" db="EMBL/GenBank/DDBJ databases">
        <title>A chromosomal-level reference genome of Carpinus fangiana (Coryloideae, Betulaceae).</title>
        <authorList>
            <person name="Yang X."/>
            <person name="Wang Z."/>
            <person name="Zhang L."/>
            <person name="Hao G."/>
            <person name="Liu J."/>
            <person name="Yang Y."/>
        </authorList>
    </citation>
    <scope>NUCLEOTIDE SEQUENCE [LARGE SCALE GENOMIC DNA]</scope>
    <source>
        <strain evidence="15">Cfa_2016G</strain>
        <tissue evidence="15">Leaf</tissue>
    </source>
</reference>
<keyword evidence="6" id="KW-0812">Transmembrane</keyword>
<keyword evidence="5" id="KW-0808">Transferase</keyword>
<accession>A0A5N6RNI3</accession>
<evidence type="ECO:0000256" key="11">
    <source>
        <dbReference type="ARBA" id="ARBA00023253"/>
    </source>
</evidence>
<keyword evidence="7" id="KW-0735">Signal-anchor</keyword>
<dbReference type="GO" id="GO:0016020">
    <property type="term" value="C:membrane"/>
    <property type="evidence" value="ECO:0007669"/>
    <property type="project" value="UniProtKB-SubCell"/>
</dbReference>
<keyword evidence="16" id="KW-1185">Reference proteome</keyword>
<dbReference type="GO" id="GO:0005737">
    <property type="term" value="C:cytoplasm"/>
    <property type="evidence" value="ECO:0007669"/>
    <property type="project" value="TreeGrafter"/>
</dbReference>
<evidence type="ECO:0000256" key="13">
    <source>
        <dbReference type="ARBA" id="ARBA00030350"/>
    </source>
</evidence>
<protein>
    <recommendedName>
        <fullName evidence="13">O-fucosyltransferase family protein</fullName>
    </recommendedName>
</protein>
<evidence type="ECO:0000256" key="6">
    <source>
        <dbReference type="ARBA" id="ARBA00022692"/>
    </source>
</evidence>
<dbReference type="Pfam" id="PF10250">
    <property type="entry name" value="O-FucT"/>
    <property type="match status" value="1"/>
</dbReference>
<evidence type="ECO:0000256" key="4">
    <source>
        <dbReference type="ARBA" id="ARBA00022676"/>
    </source>
</evidence>
<evidence type="ECO:0000313" key="15">
    <source>
        <dbReference type="EMBL" id="KAE8123948.1"/>
    </source>
</evidence>
<keyword evidence="8" id="KW-1133">Transmembrane helix</keyword>
<dbReference type="EMBL" id="CM017328">
    <property type="protein sequence ID" value="KAE8123948.1"/>
    <property type="molecule type" value="Genomic_DNA"/>
</dbReference>
<evidence type="ECO:0000256" key="10">
    <source>
        <dbReference type="ARBA" id="ARBA00023180"/>
    </source>
</evidence>
<keyword evidence="11" id="KW-0294">Fucose metabolism</keyword>
<organism evidence="15 16">
    <name type="scientific">Carpinus fangiana</name>
    <dbReference type="NCBI Taxonomy" id="176857"/>
    <lineage>
        <taxon>Eukaryota</taxon>
        <taxon>Viridiplantae</taxon>
        <taxon>Streptophyta</taxon>
        <taxon>Embryophyta</taxon>
        <taxon>Tracheophyta</taxon>
        <taxon>Spermatophyta</taxon>
        <taxon>Magnoliopsida</taxon>
        <taxon>eudicotyledons</taxon>
        <taxon>Gunneridae</taxon>
        <taxon>Pentapetalae</taxon>
        <taxon>rosids</taxon>
        <taxon>fabids</taxon>
        <taxon>Fagales</taxon>
        <taxon>Betulaceae</taxon>
        <taxon>Carpinus</taxon>
    </lineage>
</organism>
<dbReference type="InterPro" id="IPR024709">
    <property type="entry name" value="FucosylTrfase_pln"/>
</dbReference>